<sequence>MANFNSNFSVTGLLNLDMMQITEETKKDIQIFDLRKILGKYDGYKVKLSVSIEADDSEFLADDNKG</sequence>
<proteinExistence type="predicted"/>
<dbReference type="InterPro" id="IPR018600">
    <property type="entry name" value="Phage_SP-beta_YonK"/>
</dbReference>
<protein>
    <recommendedName>
        <fullName evidence="1">Bacillus phage SPbeta YonK domain-containing protein</fullName>
    </recommendedName>
</protein>
<dbReference type="Gene3D" id="6.20.120.10">
    <property type="match status" value="1"/>
</dbReference>
<reference evidence="2 3" key="1">
    <citation type="submission" date="2018-10" db="EMBL/GenBank/DDBJ databases">
        <title>Phylogenomics of Brevibacillus.</title>
        <authorList>
            <person name="Dunlap C."/>
        </authorList>
    </citation>
    <scope>NUCLEOTIDE SEQUENCE [LARGE SCALE GENOMIC DNA]</scope>
    <source>
        <strain evidence="2 3">DSM 100115</strain>
    </source>
</reference>
<dbReference type="SUPFAM" id="SSF160570">
    <property type="entry name" value="YonK-like"/>
    <property type="match status" value="1"/>
</dbReference>
<evidence type="ECO:0000313" key="2">
    <source>
        <dbReference type="EMBL" id="RNB59525.1"/>
    </source>
</evidence>
<dbReference type="InterPro" id="IPR037261">
    <property type="entry name" value="YonK_sf"/>
</dbReference>
<dbReference type="AlphaFoldDB" id="A0A3M8B9M2"/>
<feature type="domain" description="Bacillus phage SPbeta YonK" evidence="1">
    <location>
        <begin position="1"/>
        <end position="52"/>
    </location>
</feature>
<evidence type="ECO:0000313" key="3">
    <source>
        <dbReference type="Proteomes" id="UP000268829"/>
    </source>
</evidence>
<evidence type="ECO:0000259" key="1">
    <source>
        <dbReference type="Pfam" id="PF09642"/>
    </source>
</evidence>
<dbReference type="OrthoDB" id="2644230at2"/>
<comment type="caution">
    <text evidence="2">The sequence shown here is derived from an EMBL/GenBank/DDBJ whole genome shotgun (WGS) entry which is preliminary data.</text>
</comment>
<accession>A0A3M8B9M2</accession>
<dbReference type="RefSeq" id="WP_122903692.1">
    <property type="nucleotide sequence ID" value="NZ_RHHS01000013.1"/>
</dbReference>
<dbReference type="Pfam" id="PF09642">
    <property type="entry name" value="YonK"/>
    <property type="match status" value="1"/>
</dbReference>
<organism evidence="2 3">
    <name type="scientific">Brevibacillus gelatini</name>
    <dbReference type="NCBI Taxonomy" id="1655277"/>
    <lineage>
        <taxon>Bacteria</taxon>
        <taxon>Bacillati</taxon>
        <taxon>Bacillota</taxon>
        <taxon>Bacilli</taxon>
        <taxon>Bacillales</taxon>
        <taxon>Paenibacillaceae</taxon>
        <taxon>Brevibacillus</taxon>
    </lineage>
</organism>
<gene>
    <name evidence="2" type="ORF">EDM57_05125</name>
</gene>
<keyword evidence="3" id="KW-1185">Reference proteome</keyword>
<name>A0A3M8B9M2_9BACL</name>
<dbReference type="EMBL" id="RHHS01000013">
    <property type="protein sequence ID" value="RNB59525.1"/>
    <property type="molecule type" value="Genomic_DNA"/>
</dbReference>
<dbReference type="Proteomes" id="UP000268829">
    <property type="component" value="Unassembled WGS sequence"/>
</dbReference>